<reference evidence="1 2" key="1">
    <citation type="submission" date="2013-04" db="EMBL/GenBank/DDBJ databases">
        <title>Zunongwangia sp. 22II14-10F7 Genome Sequencing.</title>
        <authorList>
            <person name="Lai Q."/>
            <person name="Shao Z."/>
        </authorList>
    </citation>
    <scope>NUCLEOTIDE SEQUENCE [LARGE SCALE GENOMIC DNA]</scope>
    <source>
        <strain evidence="1 2">22II14-10F7</strain>
    </source>
</reference>
<evidence type="ECO:0000313" key="2">
    <source>
        <dbReference type="Proteomes" id="UP000192746"/>
    </source>
</evidence>
<dbReference type="RefSeq" id="WP_084841634.1">
    <property type="nucleotide sequence ID" value="NZ_ARYN01000008.1"/>
</dbReference>
<evidence type="ECO:0008006" key="3">
    <source>
        <dbReference type="Google" id="ProtNLM"/>
    </source>
</evidence>
<proteinExistence type="predicted"/>
<dbReference type="EMBL" id="ARYN01000008">
    <property type="protein sequence ID" value="ORL45632.1"/>
    <property type="molecule type" value="Genomic_DNA"/>
</dbReference>
<sequence length="153" mass="17544">MKIRLLTLGLSGILIISCKNNENQDTKDSETLVEAQQQYEEEEEEIPVMMCYLYASETDTISLNIEKLDKNISGSLIYMLKEKDINRGEISGEMKGDTLFADYEFMSEGKTSVRQVMFLQKENQLVEGYLTEDSKSYKFNEDFALTRTNCGVN</sequence>
<dbReference type="PROSITE" id="PS51257">
    <property type="entry name" value="PROKAR_LIPOPROTEIN"/>
    <property type="match status" value="1"/>
</dbReference>
<organism evidence="1 2">
    <name type="scientific">Zunongwangia atlantica 22II14-10F7</name>
    <dbReference type="NCBI Taxonomy" id="1185767"/>
    <lineage>
        <taxon>Bacteria</taxon>
        <taxon>Pseudomonadati</taxon>
        <taxon>Bacteroidota</taxon>
        <taxon>Flavobacteriia</taxon>
        <taxon>Flavobacteriales</taxon>
        <taxon>Flavobacteriaceae</taxon>
        <taxon>Zunongwangia</taxon>
    </lineage>
</organism>
<dbReference type="AlphaFoldDB" id="A0A1Y1T4H0"/>
<dbReference type="Proteomes" id="UP000192746">
    <property type="component" value="Unassembled WGS sequence"/>
</dbReference>
<protein>
    <recommendedName>
        <fullName evidence="3">Lipoprotein</fullName>
    </recommendedName>
</protein>
<keyword evidence="2" id="KW-1185">Reference proteome</keyword>
<gene>
    <name evidence="1" type="ORF">IIF7_10483</name>
</gene>
<evidence type="ECO:0000313" key="1">
    <source>
        <dbReference type="EMBL" id="ORL45632.1"/>
    </source>
</evidence>
<comment type="caution">
    <text evidence="1">The sequence shown here is derived from an EMBL/GenBank/DDBJ whole genome shotgun (WGS) entry which is preliminary data.</text>
</comment>
<name>A0A1Y1T4H0_9FLAO</name>
<dbReference type="STRING" id="1185767.IIF7_10483"/>
<dbReference type="OrthoDB" id="794403at2"/>
<accession>A0A1Y1T4H0</accession>